<evidence type="ECO:0000313" key="9">
    <source>
        <dbReference type="EMBL" id="OUN55757.1"/>
    </source>
</evidence>
<dbReference type="EMBL" id="WCTL01000014">
    <property type="protein sequence ID" value="KAB4234175.1"/>
    <property type="molecule type" value="Genomic_DNA"/>
</dbReference>
<dbReference type="Proteomes" id="UP000283601">
    <property type="component" value="Unassembled WGS sequence"/>
</dbReference>
<reference evidence="31 32" key="4">
    <citation type="journal article" date="2019" name="Nat. Med.">
        <title>A library of human gut bacterial isolates paired with longitudinal multiomics data enables mechanistic microbiome research.</title>
        <authorList>
            <person name="Poyet M."/>
            <person name="Groussin M."/>
            <person name="Gibbons S.M."/>
            <person name="Avila-Pacheco J."/>
            <person name="Jiang X."/>
            <person name="Kearney S.M."/>
            <person name="Perrotta A.R."/>
            <person name="Berdy B."/>
            <person name="Zhao S."/>
            <person name="Lieberman T.D."/>
            <person name="Swanson P.K."/>
            <person name="Smith M."/>
            <person name="Roesemann S."/>
            <person name="Alexander J.E."/>
            <person name="Rich S.A."/>
            <person name="Livny J."/>
            <person name="Vlamakis H."/>
            <person name="Clish C."/>
            <person name="Bullock K."/>
            <person name="Deik A."/>
            <person name="Scott J."/>
            <person name="Pierce K.A."/>
            <person name="Xavier R.J."/>
            <person name="Alm E.J."/>
        </authorList>
    </citation>
    <scope>NUCLEOTIDE SEQUENCE [LARGE SCALE GENOMIC DNA]</scope>
    <source>
        <strain evidence="5 37">BIOML-A11</strain>
        <strain evidence="4 35">BIOML-A21</strain>
        <strain evidence="8 38">BIOML-A3</strain>
        <strain evidence="1 34">BIOML-A36</strain>
        <strain evidence="3 33">BIOML-A37</strain>
        <strain evidence="2 32">BIOML-A38</strain>
        <strain evidence="6 36">BIOML-A5</strain>
        <strain evidence="7 31">BIOML-A6</strain>
    </source>
</reference>
<dbReference type="Proteomes" id="UP000285283">
    <property type="component" value="Unassembled WGS sequence"/>
</dbReference>
<dbReference type="EMBL" id="WCUR01000041">
    <property type="protein sequence ID" value="KAB4115418.1"/>
    <property type="molecule type" value="Genomic_DNA"/>
</dbReference>
<evidence type="ECO:0000313" key="15">
    <source>
        <dbReference type="EMBL" id="RGZ51058.1"/>
    </source>
</evidence>
<proteinExistence type="predicted"/>
<evidence type="ECO:0000313" key="21">
    <source>
        <dbReference type="Proteomes" id="UP000260795"/>
    </source>
</evidence>
<evidence type="ECO:0000313" key="34">
    <source>
        <dbReference type="Proteomes" id="UP000441711"/>
    </source>
</evidence>
<dbReference type="Proteomes" id="UP000260795">
    <property type="component" value="Unassembled WGS sequence"/>
</dbReference>
<evidence type="ECO:0000313" key="19">
    <source>
        <dbReference type="EMBL" id="RHH33733.1"/>
    </source>
</evidence>
<dbReference type="Proteomes" id="UP000442334">
    <property type="component" value="Unassembled WGS sequence"/>
</dbReference>
<dbReference type="Proteomes" id="UP000284514">
    <property type="component" value="Unassembled WGS sequence"/>
</dbReference>
<evidence type="ECO:0000313" key="1">
    <source>
        <dbReference type="EMBL" id="KAB4109084.1"/>
    </source>
</evidence>
<evidence type="ECO:0000313" key="20">
    <source>
        <dbReference type="Proteomes" id="UP000196329"/>
    </source>
</evidence>
<dbReference type="Proteomes" id="UP000283766">
    <property type="component" value="Unassembled WGS sequence"/>
</dbReference>
<dbReference type="EMBL" id="QRJL01000002">
    <property type="protein sequence ID" value="RHH33733.1"/>
    <property type="molecule type" value="Genomic_DNA"/>
</dbReference>
<comment type="caution">
    <text evidence="9">The sequence shown here is derived from an EMBL/GenBank/DDBJ whole genome shotgun (WGS) entry which is preliminary data.</text>
</comment>
<sequence length="71" mass="8123">MIHTLHSLFETNALDFTKAFAIHAFDAFIPNHVLRCITIINGCYQYSCKVNKKILFISKILPNIAASKKRK</sequence>
<dbReference type="Proteomes" id="UP000462376">
    <property type="component" value="Unassembled WGS sequence"/>
</dbReference>
<dbReference type="Proteomes" id="UP000438773">
    <property type="component" value="Unassembled WGS sequence"/>
</dbReference>
<evidence type="ECO:0000313" key="25">
    <source>
        <dbReference type="Proteomes" id="UP000283601"/>
    </source>
</evidence>
<dbReference type="Proteomes" id="UP000286114">
    <property type="component" value="Unassembled WGS sequence"/>
</dbReference>
<dbReference type="EMBL" id="QSJZ01000001">
    <property type="protein sequence ID" value="RHE26293.1"/>
    <property type="molecule type" value="Genomic_DNA"/>
</dbReference>
<dbReference type="EMBL" id="QSRB01000014">
    <property type="protein sequence ID" value="RGK83275.1"/>
    <property type="molecule type" value="Genomic_DNA"/>
</dbReference>
<evidence type="ECO:0000313" key="36">
    <source>
        <dbReference type="Proteomes" id="UP000462376"/>
    </source>
</evidence>
<reference evidence="9" key="2">
    <citation type="journal article" date="2018" name="BMC Genomics">
        <title>Whole genome sequencing and function prediction of 133 gut anaerobes isolated from chicken caecum in pure cultures.</title>
        <authorList>
            <person name="Medvecky M."/>
            <person name="Cejkova D."/>
            <person name="Polansky O."/>
            <person name="Karasova D."/>
            <person name="Kubasova T."/>
            <person name="Cizek A."/>
            <person name="Rychlik I."/>
        </authorList>
    </citation>
    <scope>NUCLEOTIDE SEQUENCE</scope>
    <source>
        <strain evidence="9">An67</strain>
    </source>
</reference>
<dbReference type="Proteomes" id="UP000431575">
    <property type="component" value="Unassembled WGS sequence"/>
</dbReference>
<evidence type="ECO:0000313" key="4">
    <source>
        <dbReference type="EMBL" id="KAB4185422.1"/>
    </source>
</evidence>
<evidence type="ECO:0000313" key="38">
    <source>
        <dbReference type="Proteomes" id="UP000487989"/>
    </source>
</evidence>
<dbReference type="Proteomes" id="UP000466952">
    <property type="component" value="Unassembled WGS sequence"/>
</dbReference>
<dbReference type="EMBL" id="QSHA01000001">
    <property type="protein sequence ID" value="RHB77897.1"/>
    <property type="molecule type" value="Genomic_DNA"/>
</dbReference>
<reference evidence="21 22" key="3">
    <citation type="submission" date="2018-08" db="EMBL/GenBank/DDBJ databases">
        <title>A genome reference for cultivated species of the human gut microbiota.</title>
        <authorList>
            <person name="Zou Y."/>
            <person name="Xue W."/>
            <person name="Luo G."/>
        </authorList>
    </citation>
    <scope>NUCLEOTIDE SEQUENCE [LARGE SCALE GENOMIC DNA]</scope>
    <source>
        <strain evidence="14 29">AF21-53</strain>
        <strain evidence="19 27">AM18-14LB</strain>
        <strain evidence="18 25">AM29-12AC</strain>
        <strain evidence="17 28">AM34-25</strain>
        <strain evidence="16 30">AM39-1</strain>
        <strain evidence="15 26">AM50-4</strain>
        <strain evidence="13 24">OM07-9</strain>
        <strain evidence="12 21">TF08-13</strain>
        <strain evidence="11 23">TF09-22</strain>
        <strain evidence="10 22">TM04-30</strain>
    </source>
</reference>
<dbReference type="EMBL" id="QSTL01000001">
    <property type="protein sequence ID" value="RGM59132.1"/>
    <property type="molecule type" value="Genomic_DNA"/>
</dbReference>
<dbReference type="EMBL" id="WCTM01000002">
    <property type="protein sequence ID" value="KAB4245788.1"/>
    <property type="molecule type" value="Genomic_DNA"/>
</dbReference>
<evidence type="ECO:0000313" key="7">
    <source>
        <dbReference type="EMBL" id="KAB4245788.1"/>
    </source>
</evidence>
<dbReference type="EMBL" id="WCUQ01000005">
    <property type="protein sequence ID" value="KAB4124879.1"/>
    <property type="molecule type" value="Genomic_DNA"/>
</dbReference>
<evidence type="ECO:0000313" key="16">
    <source>
        <dbReference type="EMBL" id="RHB77897.1"/>
    </source>
</evidence>
<evidence type="ECO:0000313" key="12">
    <source>
        <dbReference type="EMBL" id="RGL10870.1"/>
    </source>
</evidence>
<accession>A0A1Y3V9B8</accession>
<dbReference type="EMBL" id="QSRK01000027">
    <property type="protein sequence ID" value="RGL10870.1"/>
    <property type="molecule type" value="Genomic_DNA"/>
</dbReference>
<evidence type="ECO:0000313" key="17">
    <source>
        <dbReference type="EMBL" id="RHC74638.1"/>
    </source>
</evidence>
<evidence type="ECO:0000313" key="35">
    <source>
        <dbReference type="Proteomes" id="UP000442334"/>
    </source>
</evidence>
<dbReference type="EMBL" id="QSEE01000002">
    <property type="protein sequence ID" value="RGZ51058.1"/>
    <property type="molecule type" value="Genomic_DNA"/>
</dbReference>
<dbReference type="Proteomes" id="UP000260844">
    <property type="component" value="Unassembled WGS sequence"/>
</dbReference>
<dbReference type="EMBL" id="WCUA01000009">
    <property type="protein sequence ID" value="KAB4185422.1"/>
    <property type="molecule type" value="Genomic_DNA"/>
</dbReference>
<evidence type="ECO:0000313" key="27">
    <source>
        <dbReference type="Proteomes" id="UP000283766"/>
    </source>
</evidence>
<reference evidence="20" key="1">
    <citation type="submission" date="2017-04" db="EMBL/GenBank/DDBJ databases">
        <title>Function of individual gut microbiota members based on whole genome sequencing of pure cultures obtained from chicken caecum.</title>
        <authorList>
            <person name="Medvecky M."/>
            <person name="Cejkova D."/>
            <person name="Polansky O."/>
            <person name="Karasova D."/>
            <person name="Kubasova T."/>
            <person name="Cizek A."/>
            <person name="Rychlik I."/>
        </authorList>
    </citation>
    <scope>NUCLEOTIDE SEQUENCE [LARGE SCALE GENOMIC DNA]</scope>
    <source>
        <strain evidence="20">An67</strain>
    </source>
</reference>
<evidence type="ECO:0000313" key="33">
    <source>
        <dbReference type="Proteomes" id="UP000438773"/>
    </source>
</evidence>
<evidence type="ECO:0000313" key="26">
    <source>
        <dbReference type="Proteomes" id="UP000283684"/>
    </source>
</evidence>
<name>A0A1Y3V9B8_BACUN</name>
<dbReference type="Proteomes" id="UP000441711">
    <property type="component" value="Unassembled WGS sequence"/>
</dbReference>
<dbReference type="EMBL" id="QSIF01000008">
    <property type="protein sequence ID" value="RHC74638.1"/>
    <property type="molecule type" value="Genomic_DNA"/>
</dbReference>
<gene>
    <name evidence="9" type="ORF">B5G17_07575</name>
    <name evidence="19" type="ORF">DW216_04110</name>
    <name evidence="18" type="ORF">DW758_02915</name>
    <name evidence="17" type="ORF">DW831_07175</name>
    <name evidence="16" type="ORF">DW873_01285</name>
    <name evidence="15" type="ORF">DW988_03165</name>
    <name evidence="14" type="ORF">DWX87_05295</name>
    <name evidence="13" type="ORF">DXC07_01375</name>
    <name evidence="12" type="ORF">DXC80_15715</name>
    <name evidence="11" type="ORF">DXC91_15055</name>
    <name evidence="10" type="ORF">DXD40_02200</name>
    <name evidence="7" type="ORF">GAP41_05895</name>
    <name evidence="6" type="ORF">GAP47_14725</name>
    <name evidence="8" type="ORF">GAP48_07795</name>
    <name evidence="5" type="ORF">GAP55_19460</name>
    <name evidence="4" type="ORF">GAQ34_10240</name>
    <name evidence="1" type="ORF">GAQ70_11095</name>
    <name evidence="2" type="ORF">GAQ72_12505</name>
    <name evidence="3" type="ORF">GAQ75_09855</name>
</gene>
<evidence type="ECO:0000313" key="24">
    <source>
        <dbReference type="Proteomes" id="UP000261295"/>
    </source>
</evidence>
<dbReference type="EMBL" id="WCTJ01000010">
    <property type="protein sequence ID" value="KAB4255656.1"/>
    <property type="molecule type" value="Genomic_DNA"/>
</dbReference>
<evidence type="ECO:0000313" key="30">
    <source>
        <dbReference type="Proteomes" id="UP000286114"/>
    </source>
</evidence>
<dbReference type="Proteomes" id="UP000260874">
    <property type="component" value="Unassembled WGS sequence"/>
</dbReference>
<evidence type="ECO:0000313" key="3">
    <source>
        <dbReference type="EMBL" id="KAB4124879.1"/>
    </source>
</evidence>
<evidence type="ECO:0000313" key="13">
    <source>
        <dbReference type="EMBL" id="RGM59132.1"/>
    </source>
</evidence>
<evidence type="ECO:0000313" key="18">
    <source>
        <dbReference type="EMBL" id="RHE26293.1"/>
    </source>
</evidence>
<protein>
    <submittedName>
        <fullName evidence="9">Uncharacterized protein</fullName>
    </submittedName>
</protein>
<dbReference type="Proteomes" id="UP000261295">
    <property type="component" value="Unassembled WGS sequence"/>
</dbReference>
<dbReference type="Proteomes" id="UP000487989">
    <property type="component" value="Unassembled WGS sequence"/>
</dbReference>
<evidence type="ECO:0000313" key="23">
    <source>
        <dbReference type="Proteomes" id="UP000260874"/>
    </source>
</evidence>
<evidence type="ECO:0000313" key="31">
    <source>
        <dbReference type="Proteomes" id="UP000431575"/>
    </source>
</evidence>
<organism evidence="9 20">
    <name type="scientific">Bacteroides uniformis</name>
    <dbReference type="NCBI Taxonomy" id="820"/>
    <lineage>
        <taxon>Bacteria</taxon>
        <taxon>Pseudomonadati</taxon>
        <taxon>Bacteroidota</taxon>
        <taxon>Bacteroidia</taxon>
        <taxon>Bacteroidales</taxon>
        <taxon>Bacteroidaceae</taxon>
        <taxon>Bacteroides</taxon>
    </lineage>
</organism>
<evidence type="ECO:0000313" key="11">
    <source>
        <dbReference type="EMBL" id="RGK83275.1"/>
    </source>
</evidence>
<dbReference type="Proteomes" id="UP000434462">
    <property type="component" value="Unassembled WGS sequence"/>
</dbReference>
<evidence type="ECO:0000313" key="2">
    <source>
        <dbReference type="EMBL" id="KAB4115418.1"/>
    </source>
</evidence>
<dbReference type="OrthoDB" id="9874024at2"/>
<evidence type="ECO:0000313" key="32">
    <source>
        <dbReference type="Proteomes" id="UP000434462"/>
    </source>
</evidence>
<evidence type="ECO:0000313" key="10">
    <source>
        <dbReference type="EMBL" id="RGJ97294.1"/>
    </source>
</evidence>
<dbReference type="EMBL" id="NFHS01000003">
    <property type="protein sequence ID" value="OUN55757.1"/>
    <property type="molecule type" value="Genomic_DNA"/>
</dbReference>
<evidence type="ECO:0000313" key="5">
    <source>
        <dbReference type="EMBL" id="KAB4209355.1"/>
    </source>
</evidence>
<evidence type="ECO:0000313" key="22">
    <source>
        <dbReference type="Proteomes" id="UP000260844"/>
    </source>
</evidence>
<dbReference type="Proteomes" id="UP000196329">
    <property type="component" value="Unassembled WGS sequence"/>
</dbReference>
<evidence type="ECO:0000313" key="6">
    <source>
        <dbReference type="EMBL" id="KAB4234175.1"/>
    </source>
</evidence>
<dbReference type="EMBL" id="QRVP01000003">
    <property type="protein sequence ID" value="RGS56560.1"/>
    <property type="molecule type" value="Genomic_DNA"/>
</dbReference>
<evidence type="ECO:0000313" key="37">
    <source>
        <dbReference type="Proteomes" id="UP000466952"/>
    </source>
</evidence>
<dbReference type="EMBL" id="QSPV01000001">
    <property type="protein sequence ID" value="RGJ97294.1"/>
    <property type="molecule type" value="Genomic_DNA"/>
</dbReference>
<dbReference type="Proteomes" id="UP000283684">
    <property type="component" value="Unassembled WGS sequence"/>
</dbReference>
<dbReference type="EMBL" id="WCTR01000018">
    <property type="protein sequence ID" value="KAB4209355.1"/>
    <property type="molecule type" value="Genomic_DNA"/>
</dbReference>
<evidence type="ECO:0000313" key="14">
    <source>
        <dbReference type="EMBL" id="RGS56560.1"/>
    </source>
</evidence>
<evidence type="ECO:0000313" key="28">
    <source>
        <dbReference type="Proteomes" id="UP000284514"/>
    </source>
</evidence>
<dbReference type="AlphaFoldDB" id="A0A1Y3V9B8"/>
<dbReference type="EMBL" id="WCUP01000007">
    <property type="protein sequence ID" value="KAB4109084.1"/>
    <property type="molecule type" value="Genomic_DNA"/>
</dbReference>
<evidence type="ECO:0000313" key="8">
    <source>
        <dbReference type="EMBL" id="KAB4255656.1"/>
    </source>
</evidence>
<evidence type="ECO:0000313" key="29">
    <source>
        <dbReference type="Proteomes" id="UP000285283"/>
    </source>
</evidence>